<sequence length="282" mass="31604">MTDVKLARIGMVNFINTAPIYEIWKELVHPQSWQVVEAVPTVLNRMLSEGELDLGFVSSHEYCRQPQNYRILADLSISANGPVGSVFLFSQCPPQELDGQIVLLSGQSQTSVYLLKIILEEFYGIRPVFQVGDVREAGAKDWSGAGVLAIGDDALRLHGAKQFSWQLDLAEVWKEHTGLPFVFAVFAAREEFCLNYPDLLSAIHSKLVSCRKQGASSLVRISRLVAPRIPMDPERCLTYLQAIQHDFDSIKQQALSRFFQFLIQRGEASEEAQPLKIIPLTA</sequence>
<dbReference type="HAMAP" id="MF_00995">
    <property type="entry name" value="MqnA"/>
    <property type="match status" value="1"/>
</dbReference>
<gene>
    <name evidence="4" type="primary">mqnA</name>
    <name evidence="5" type="ORF">H8E79_05905</name>
</gene>
<dbReference type="Gene3D" id="3.40.190.10">
    <property type="entry name" value="Periplasmic binding protein-like II"/>
    <property type="match status" value="2"/>
</dbReference>
<dbReference type="GO" id="GO:0009234">
    <property type="term" value="P:menaquinone biosynthetic process"/>
    <property type="evidence" value="ECO:0007669"/>
    <property type="project" value="UniProtKB-UniRule"/>
</dbReference>
<dbReference type="PANTHER" id="PTHR37690:SF1">
    <property type="entry name" value="CHORISMATE DEHYDRATASE"/>
    <property type="match status" value="1"/>
</dbReference>
<dbReference type="PANTHER" id="PTHR37690">
    <property type="entry name" value="CHORISMATE DEHYDRATASE"/>
    <property type="match status" value="1"/>
</dbReference>
<dbReference type="Proteomes" id="UP000599024">
    <property type="component" value="Unassembled WGS sequence"/>
</dbReference>
<comment type="function">
    <text evidence="4">Catalyzes the dehydration of chorismate into 3-[(1-carboxyvinyl)oxy]benzoate, a step in the biosynthesis of menaquinone (MK, vitamin K2).</text>
</comment>
<evidence type="ECO:0000256" key="4">
    <source>
        <dbReference type="HAMAP-Rule" id="MF_00995"/>
    </source>
</evidence>
<dbReference type="SUPFAM" id="SSF53850">
    <property type="entry name" value="Periplasmic binding protein-like II"/>
    <property type="match status" value="1"/>
</dbReference>
<evidence type="ECO:0000256" key="2">
    <source>
        <dbReference type="ARBA" id="ARBA00022428"/>
    </source>
</evidence>
<keyword evidence="2 4" id="KW-0474">Menaquinone biosynthesis</keyword>
<evidence type="ECO:0000256" key="1">
    <source>
        <dbReference type="ARBA" id="ARBA00004863"/>
    </source>
</evidence>
<dbReference type="Pfam" id="PF02621">
    <property type="entry name" value="VitK2_biosynth"/>
    <property type="match status" value="1"/>
</dbReference>
<name>A0A8J6N6N0_9BACT</name>
<comment type="catalytic activity">
    <reaction evidence="4">
        <text>chorismate = 3-[(1-carboxyvinyl)-oxy]benzoate + H2O</text>
        <dbReference type="Rhea" id="RHEA:40051"/>
        <dbReference type="ChEBI" id="CHEBI:15377"/>
        <dbReference type="ChEBI" id="CHEBI:29748"/>
        <dbReference type="ChEBI" id="CHEBI:76981"/>
        <dbReference type="EC" id="4.2.1.151"/>
    </reaction>
</comment>
<dbReference type="GO" id="GO:0016836">
    <property type="term" value="F:hydro-lyase activity"/>
    <property type="evidence" value="ECO:0007669"/>
    <property type="project" value="UniProtKB-UniRule"/>
</dbReference>
<dbReference type="UniPathway" id="UPA00079"/>
<dbReference type="AlphaFoldDB" id="A0A8J6N6N0"/>
<dbReference type="InterPro" id="IPR030868">
    <property type="entry name" value="MqnA"/>
</dbReference>
<dbReference type="EMBL" id="JACNLK010000048">
    <property type="protein sequence ID" value="MBC8208683.1"/>
    <property type="molecule type" value="Genomic_DNA"/>
</dbReference>
<evidence type="ECO:0000256" key="3">
    <source>
        <dbReference type="ARBA" id="ARBA00023239"/>
    </source>
</evidence>
<keyword evidence="3 4" id="KW-0456">Lyase</keyword>
<evidence type="ECO:0000313" key="6">
    <source>
        <dbReference type="Proteomes" id="UP000599024"/>
    </source>
</evidence>
<dbReference type="CDD" id="cd13634">
    <property type="entry name" value="PBP2_Sco4506"/>
    <property type="match status" value="1"/>
</dbReference>
<protein>
    <recommendedName>
        <fullName evidence="4">Chorismate dehydratase</fullName>
        <ecNumber evidence="4">4.2.1.151</ecNumber>
    </recommendedName>
    <alternativeName>
        <fullName evidence="4">Menaquinone biosynthetic enzyme MqnA</fullName>
    </alternativeName>
</protein>
<comment type="pathway">
    <text evidence="1 4">Quinol/quinone metabolism; menaquinone biosynthesis.</text>
</comment>
<dbReference type="InterPro" id="IPR003773">
    <property type="entry name" value="Menaquinone_biosynth"/>
</dbReference>
<proteinExistence type="inferred from homology"/>
<reference evidence="5 6" key="1">
    <citation type="submission" date="2020-08" db="EMBL/GenBank/DDBJ databases">
        <title>Bridging the membrane lipid divide: bacteria of the FCB group superphylum have the potential to synthesize archaeal ether lipids.</title>
        <authorList>
            <person name="Villanueva L."/>
            <person name="Von Meijenfeldt F.A.B."/>
            <person name="Westbye A.B."/>
            <person name="Yadav S."/>
            <person name="Hopmans E.C."/>
            <person name="Dutilh B.E."/>
            <person name="Sinninghe Damste J.S."/>
        </authorList>
    </citation>
    <scope>NUCLEOTIDE SEQUENCE [LARGE SCALE GENOMIC DNA]</scope>
    <source>
        <strain evidence="5">NIOZ-UU81</strain>
    </source>
</reference>
<dbReference type="EC" id="4.2.1.151" evidence="4"/>
<accession>A0A8J6N6N0</accession>
<organism evidence="5 6">
    <name type="scientific">Candidatus Desulfatifera sulfidica</name>
    <dbReference type="NCBI Taxonomy" id="2841691"/>
    <lineage>
        <taxon>Bacteria</taxon>
        <taxon>Pseudomonadati</taxon>
        <taxon>Thermodesulfobacteriota</taxon>
        <taxon>Desulfobulbia</taxon>
        <taxon>Desulfobulbales</taxon>
        <taxon>Desulfobulbaceae</taxon>
        <taxon>Candidatus Desulfatifera</taxon>
    </lineage>
</organism>
<comment type="similarity">
    <text evidence="4">Belongs to the MqnA/MqnD family. MqnA subfamily.</text>
</comment>
<evidence type="ECO:0000313" key="5">
    <source>
        <dbReference type="EMBL" id="MBC8208683.1"/>
    </source>
</evidence>
<comment type="caution">
    <text evidence="5">The sequence shown here is derived from an EMBL/GenBank/DDBJ whole genome shotgun (WGS) entry which is preliminary data.</text>
</comment>